<name>A0A7X3CR21_9BACL</name>
<sequence>MGTNNPTKITVQTVVQAPIEKVWSCWTGPEHITKWNQASEDWHAPRAENDLRAGGKFMTRMEAKDGSMGFDFAGVYDEVKLHELISYTMADGRRVEIIFTDQGDETKVVETFDADSTAPAEHQQAGWQAIMDNFKKYTEQF</sequence>
<gene>
    <name evidence="3" type="ORF">GNP95_22455</name>
</gene>
<dbReference type="Pfam" id="PF08327">
    <property type="entry name" value="AHSA1"/>
    <property type="match status" value="1"/>
</dbReference>
<organism evidence="3 4">
    <name type="scientific">Paenibacillus woosongensis</name>
    <dbReference type="NCBI Taxonomy" id="307580"/>
    <lineage>
        <taxon>Bacteria</taxon>
        <taxon>Bacillati</taxon>
        <taxon>Bacillota</taxon>
        <taxon>Bacilli</taxon>
        <taxon>Bacillales</taxon>
        <taxon>Paenibacillaceae</taxon>
        <taxon>Paenibacillus</taxon>
    </lineage>
</organism>
<dbReference type="Gene3D" id="3.30.530.20">
    <property type="match status" value="1"/>
</dbReference>
<protein>
    <submittedName>
        <fullName evidence="3">Polyketide cyclase</fullName>
    </submittedName>
</protein>
<evidence type="ECO:0000313" key="3">
    <source>
        <dbReference type="EMBL" id="MUG47715.1"/>
    </source>
</evidence>
<dbReference type="AlphaFoldDB" id="A0A7X3CR21"/>
<comment type="caution">
    <text evidence="3">The sequence shown here is derived from an EMBL/GenBank/DDBJ whole genome shotgun (WGS) entry which is preliminary data.</text>
</comment>
<dbReference type="InterPro" id="IPR013538">
    <property type="entry name" value="ASHA1/2-like_C"/>
</dbReference>
<proteinExistence type="inferred from homology"/>
<dbReference type="CDD" id="cd08897">
    <property type="entry name" value="SRPBCC_CalC_Aha1-like_4"/>
    <property type="match status" value="1"/>
</dbReference>
<dbReference type="SUPFAM" id="SSF55961">
    <property type="entry name" value="Bet v1-like"/>
    <property type="match status" value="1"/>
</dbReference>
<dbReference type="EMBL" id="WNZW01000015">
    <property type="protein sequence ID" value="MUG47715.1"/>
    <property type="molecule type" value="Genomic_DNA"/>
</dbReference>
<evidence type="ECO:0000313" key="4">
    <source>
        <dbReference type="Proteomes" id="UP000447876"/>
    </source>
</evidence>
<feature type="domain" description="Activator of Hsp90 ATPase homologue 1/2-like C-terminal" evidence="2">
    <location>
        <begin position="17"/>
        <end position="138"/>
    </location>
</feature>
<dbReference type="InterPro" id="IPR023393">
    <property type="entry name" value="START-like_dom_sf"/>
</dbReference>
<dbReference type="RefSeq" id="WP_155613087.1">
    <property type="nucleotide sequence ID" value="NZ_WNZW01000015.1"/>
</dbReference>
<evidence type="ECO:0000259" key="2">
    <source>
        <dbReference type="Pfam" id="PF08327"/>
    </source>
</evidence>
<reference evidence="3 4" key="1">
    <citation type="submission" date="2019-11" db="EMBL/GenBank/DDBJ databases">
        <title>Draft genome sequences of five Paenibacillus species of dairy origin.</title>
        <authorList>
            <person name="Olajide A.M."/>
            <person name="Chen S."/>
            <person name="Lapointe G."/>
        </authorList>
    </citation>
    <scope>NUCLEOTIDE SEQUENCE [LARGE SCALE GENOMIC DNA]</scope>
    <source>
        <strain evidence="3 4">12CR55</strain>
    </source>
</reference>
<comment type="similarity">
    <text evidence="1">Belongs to the AHA1 family.</text>
</comment>
<accession>A0A7X3CR21</accession>
<evidence type="ECO:0000256" key="1">
    <source>
        <dbReference type="ARBA" id="ARBA00006817"/>
    </source>
</evidence>
<dbReference type="OrthoDB" id="384974at2"/>
<dbReference type="Proteomes" id="UP000447876">
    <property type="component" value="Unassembled WGS sequence"/>
</dbReference>